<evidence type="ECO:0000313" key="11">
    <source>
        <dbReference type="Proteomes" id="UP000078561"/>
    </source>
</evidence>
<dbReference type="EMBL" id="LT551507">
    <property type="protein sequence ID" value="SAL97068.1"/>
    <property type="molecule type" value="Genomic_DNA"/>
</dbReference>
<gene>
    <name evidence="10" type="primary">ABSGL_02526.1 scaffold 3452</name>
</gene>
<keyword evidence="5" id="KW-0863">Zinc-finger</keyword>
<evidence type="ECO:0000259" key="9">
    <source>
        <dbReference type="PROSITE" id="PS51873"/>
    </source>
</evidence>
<dbReference type="OMA" id="IQIEVFR"/>
<dbReference type="InParanoid" id="A0A163LVI2"/>
<feature type="transmembrane region" description="Helical" evidence="8">
    <location>
        <begin position="424"/>
        <end position="448"/>
    </location>
</feature>
<dbReference type="CDD" id="cd20353">
    <property type="entry name" value="Rcat_RBR_RNF216"/>
    <property type="match status" value="1"/>
</dbReference>
<keyword evidence="8" id="KW-0472">Membrane</keyword>
<name>A0A163LVI2_ABSGL</name>
<dbReference type="InterPro" id="IPR047546">
    <property type="entry name" value="Rcat_RBR_RNF216"/>
</dbReference>
<dbReference type="PANTHER" id="PTHR22770:SF42">
    <property type="entry name" value="FINGER PROTEIN (ZIN), PUTATIVE (AFU_ORTHOLOGUE AFUA_4G03910)-RELATED"/>
    <property type="match status" value="1"/>
</dbReference>
<evidence type="ECO:0000313" key="10">
    <source>
        <dbReference type="EMBL" id="SAL97068.1"/>
    </source>
</evidence>
<keyword evidence="2" id="KW-0808">Transferase</keyword>
<dbReference type="Pfam" id="PF26200">
    <property type="entry name" value="Rcat_RNF216"/>
    <property type="match status" value="1"/>
</dbReference>
<evidence type="ECO:0000256" key="8">
    <source>
        <dbReference type="SAM" id="Phobius"/>
    </source>
</evidence>
<evidence type="ECO:0000256" key="2">
    <source>
        <dbReference type="ARBA" id="ARBA00022679"/>
    </source>
</evidence>
<dbReference type="OrthoDB" id="10009520at2759"/>
<dbReference type="GO" id="GO:0008270">
    <property type="term" value="F:zinc ion binding"/>
    <property type="evidence" value="ECO:0007669"/>
    <property type="project" value="UniProtKB-KW"/>
</dbReference>
<keyword evidence="8" id="KW-1133">Transmembrane helix</keyword>
<dbReference type="SUPFAM" id="SSF57850">
    <property type="entry name" value="RING/U-box"/>
    <property type="match status" value="1"/>
</dbReference>
<dbReference type="PROSITE" id="PS51873">
    <property type="entry name" value="TRIAD"/>
    <property type="match status" value="1"/>
</dbReference>
<organism evidence="10">
    <name type="scientific">Absidia glauca</name>
    <name type="common">Pin mould</name>
    <dbReference type="NCBI Taxonomy" id="4829"/>
    <lineage>
        <taxon>Eukaryota</taxon>
        <taxon>Fungi</taxon>
        <taxon>Fungi incertae sedis</taxon>
        <taxon>Mucoromycota</taxon>
        <taxon>Mucoromycotina</taxon>
        <taxon>Mucoromycetes</taxon>
        <taxon>Mucorales</taxon>
        <taxon>Cunninghamellaceae</taxon>
        <taxon>Absidia</taxon>
    </lineage>
</organism>
<accession>A0A163LVI2</accession>
<proteinExistence type="predicted"/>
<dbReference type="Gene3D" id="1.20.120.1750">
    <property type="match status" value="1"/>
</dbReference>
<evidence type="ECO:0000256" key="5">
    <source>
        <dbReference type="ARBA" id="ARBA00022771"/>
    </source>
</evidence>
<evidence type="ECO:0000256" key="3">
    <source>
        <dbReference type="ARBA" id="ARBA00022723"/>
    </source>
</evidence>
<keyword evidence="6" id="KW-0833">Ubl conjugation pathway</keyword>
<keyword evidence="8" id="KW-0812">Transmembrane</keyword>
<dbReference type="AlphaFoldDB" id="A0A163LVI2"/>
<dbReference type="PANTHER" id="PTHR22770">
    <property type="entry name" value="UBIQUITIN CONJUGATING ENZYME 7 INTERACTING PROTEIN-RELATED"/>
    <property type="match status" value="1"/>
</dbReference>
<keyword evidence="4" id="KW-0677">Repeat</keyword>
<dbReference type="InterPro" id="IPR051628">
    <property type="entry name" value="LUBAC_E3_Ligases"/>
</dbReference>
<dbReference type="Pfam" id="PF26191">
    <property type="entry name" value="RING-HC_RBR_RNF216"/>
    <property type="match status" value="1"/>
</dbReference>
<evidence type="ECO:0000256" key="4">
    <source>
        <dbReference type="ARBA" id="ARBA00022737"/>
    </source>
</evidence>
<reference evidence="10" key="1">
    <citation type="submission" date="2016-04" db="EMBL/GenBank/DDBJ databases">
        <authorList>
            <person name="Evans L.H."/>
            <person name="Alamgir A."/>
            <person name="Owens N."/>
            <person name="Weber N.D."/>
            <person name="Virtaneva K."/>
            <person name="Barbian K."/>
            <person name="Babar A."/>
            <person name="Rosenke K."/>
        </authorList>
    </citation>
    <scope>NUCLEOTIDE SEQUENCE [LARGE SCALE GENOMIC DNA]</scope>
    <source>
        <strain evidence="10">CBS 101.48</strain>
    </source>
</reference>
<dbReference type="STRING" id="4829.A0A163LVI2"/>
<sequence>MARQHKKRTSAITSSKQGEKHLVDQLVTLFPLGDPDYFRHCLSYYESDHVERVAEKVCAMGGHYPQVSYQVQVNDNGSVTTSTLATATQQHERWNAALYTLATQLFPDCCIDYLRQQVIRYDHSIVEQVTTALLATTGGDNTTAAVRIPERLDSGRLLRQDLFRSGLYKSQAMEQLGLDYPQIWKSSICAVLAENNWDYINSYDQLSEMGSGGFWRSLRNFFTHWSLSKTGSSSSSSASSSSSSSITATETTFIKELDQLRKRKLDHQSALDTTLAHELNTEEYDTCQQSIACDCCFTDYAFEQLVFCSHGNHGFCHDCITRFMMEGLFGQGALRGVDRIPCIASDNRDGLCPGCLPTTLLHDKVLSDDIWKAYETSLFEVNMTSQQWALVQCASCSYCELDESIRPIQHVVAKTMTLISLARWVMVLLLLVVGFQGMLYLTLFLLLVSSTLIIKWDLQSDLQIAYNRLVNKRRGYAFQCRNPSCAKLTCLQCMHVIRGLHTCWENEKDGLRLYIEKAMADAVKRTCPVCNLSFQKSDGCNKIRCKCGYAMCYICRKDIGKESYAHFCDHFRVIPGSPCDKCNKCDLYKTDPEDESIQKAAAVARREYLEAHPDVVKQLPDVVVGPRSTLDKIDEWRHESVLWLLQSGMDLII</sequence>
<protein>
    <recommendedName>
        <fullName evidence="9">RING-type domain-containing protein</fullName>
    </recommendedName>
</protein>
<dbReference type="Proteomes" id="UP000078561">
    <property type="component" value="Unassembled WGS sequence"/>
</dbReference>
<comment type="pathway">
    <text evidence="1">Protein modification; protein ubiquitination.</text>
</comment>
<dbReference type="InterPro" id="IPR047544">
    <property type="entry name" value="RING-HC_RBR_RNF216"/>
</dbReference>
<dbReference type="GO" id="GO:0016740">
    <property type="term" value="F:transferase activity"/>
    <property type="evidence" value="ECO:0007669"/>
    <property type="project" value="UniProtKB-KW"/>
</dbReference>
<evidence type="ECO:0000256" key="6">
    <source>
        <dbReference type="ARBA" id="ARBA00022786"/>
    </source>
</evidence>
<evidence type="ECO:0000256" key="7">
    <source>
        <dbReference type="ARBA" id="ARBA00022833"/>
    </source>
</evidence>
<evidence type="ECO:0000256" key="1">
    <source>
        <dbReference type="ARBA" id="ARBA00004906"/>
    </source>
</evidence>
<feature type="domain" description="RING-type" evidence="9">
    <location>
        <begin position="289"/>
        <end position="583"/>
    </location>
</feature>
<dbReference type="InterPro" id="IPR044066">
    <property type="entry name" value="TRIAD_supradom"/>
</dbReference>
<keyword evidence="3" id="KW-0479">Metal-binding</keyword>
<keyword evidence="7" id="KW-0862">Zinc</keyword>
<keyword evidence="11" id="KW-1185">Reference proteome</keyword>